<name>A0A0F9MHY8_9ZZZZ</name>
<dbReference type="Gene3D" id="3.40.50.200">
    <property type="entry name" value="Peptidase S8/S53 domain"/>
    <property type="match status" value="1"/>
</dbReference>
<dbReference type="PROSITE" id="PS51892">
    <property type="entry name" value="SUBTILASE"/>
    <property type="match status" value="1"/>
</dbReference>
<comment type="caution">
    <text evidence="8">The sequence shown here is derived from an EMBL/GenBank/DDBJ whole genome shotgun (WGS) entry which is preliminary data.</text>
</comment>
<dbReference type="InterPro" id="IPR009003">
    <property type="entry name" value="Peptidase_S1_PA"/>
</dbReference>
<evidence type="ECO:0000256" key="2">
    <source>
        <dbReference type="ARBA" id="ARBA00011073"/>
    </source>
</evidence>
<dbReference type="SUPFAM" id="SSF50494">
    <property type="entry name" value="Trypsin-like serine proteases"/>
    <property type="match status" value="1"/>
</dbReference>
<dbReference type="PANTHER" id="PTHR43806">
    <property type="entry name" value="PEPTIDASE S8"/>
    <property type="match status" value="1"/>
</dbReference>
<keyword evidence="6" id="KW-0720">Serine protease</keyword>
<dbReference type="InterPro" id="IPR036852">
    <property type="entry name" value="Peptidase_S8/S53_dom_sf"/>
</dbReference>
<evidence type="ECO:0000259" key="7">
    <source>
        <dbReference type="Pfam" id="PF00082"/>
    </source>
</evidence>
<gene>
    <name evidence="8" type="ORF">LCGC14_1381810</name>
</gene>
<keyword evidence="5" id="KW-0378">Hydrolase</keyword>
<protein>
    <recommendedName>
        <fullName evidence="7">Peptidase S8/S53 domain-containing protein</fullName>
    </recommendedName>
</protein>
<evidence type="ECO:0000313" key="8">
    <source>
        <dbReference type="EMBL" id="KKM76275.1"/>
    </source>
</evidence>
<dbReference type="AlphaFoldDB" id="A0A0F9MHY8"/>
<dbReference type="InterPro" id="IPR050131">
    <property type="entry name" value="Peptidase_S8_subtilisin-like"/>
</dbReference>
<evidence type="ECO:0000256" key="3">
    <source>
        <dbReference type="ARBA" id="ARBA00022670"/>
    </source>
</evidence>
<comment type="similarity">
    <text evidence="1">Belongs to the peptidase S1B family.</text>
</comment>
<dbReference type="PANTHER" id="PTHR43806:SF11">
    <property type="entry name" value="CEREVISIN-RELATED"/>
    <property type="match status" value="1"/>
</dbReference>
<dbReference type="GO" id="GO:0004252">
    <property type="term" value="F:serine-type endopeptidase activity"/>
    <property type="evidence" value="ECO:0007669"/>
    <property type="project" value="InterPro"/>
</dbReference>
<evidence type="ECO:0000256" key="6">
    <source>
        <dbReference type="ARBA" id="ARBA00022825"/>
    </source>
</evidence>
<comment type="similarity">
    <text evidence="2">Belongs to the peptidase S8 family.</text>
</comment>
<dbReference type="GO" id="GO:0006508">
    <property type="term" value="P:proteolysis"/>
    <property type="evidence" value="ECO:0007669"/>
    <property type="project" value="UniProtKB-KW"/>
</dbReference>
<dbReference type="PRINTS" id="PR00839">
    <property type="entry name" value="V8PROTEASE"/>
</dbReference>
<sequence>MEDTLRELAEEAHSNYSSVLNDIDRIKTDITHVRQGKLELSEIQTDKKRLFNRISREGTAELQALERINGEANFQDIRIIQRIVQLSKAVGRITTNSRLGNTGYGTGFLITPNLMLTNNHVLSDPKVASNSTIQFNYELDQQGNPGESESFNLLPEEFFMTSSYKKDPENPYSGLDFTVVAVAKISSTGTPITDFPVARLDKKLGKIIDGENCVIVQHPKGDYKKIVMKDIRMLVLKDDFLIYESDTLPGSSGSMVLGLGTGEVVALHHSGVPRKNRHGQWLRKDGSVVQAGDPDNVIDWMGNEGIRVSSILNMIKSIPVTKSMEKIMTDLIGNAEAVENATPVAEKTTISPNYYTMNRSESTNSETQFFEIQLSSVKEMQNDWKENAASLVPGLLLSEPLYPMSTESSHRNFYYIHVQSDKSPWEIAADLEGLPQIDTCTPDLEMSTDIRPGHYGRWSSNESLESLDDGTADWAQSEKNFKIRWANARLVKECIQEGKNQDYRAWNREAVRMSKIDSEEESFKNCVKNIGKIRLVQLDTGYTDHTKVLGGFDLLQDEDFIDGEDARDEMSIGLLRHPGHGTRTASIIVGQHPNGTIKNDGNTGIAVDKSGKALVKVIPYRISKSVILIGRGRNLFNAVSQAINANADIIFMCMGSYPRPMIYSIAKTAYERGIIWVCAAGNMVESVIAPAVYPGTIAVAASNPNNDVWEYSSYGTSVDITAPGEDVYVPFKSKKQEDIMVFGSGTSYATPHVASAAALWKAKHLNFLKRHVKEPWQVVELFRKHLRASANTKPNGTEWDTDRFGAGILDVENLLQQPMPDIDDLKKVDELLDGLENAYEGKEKPESWDLGVRETIHFLWNTARKKLTPGFESAVVQDSLTERARISVAAMTGRPVNKVFESYAQFDDDQTERLLKVYFESFN</sequence>
<dbReference type="SUPFAM" id="SSF52743">
    <property type="entry name" value="Subtilisin-like"/>
    <property type="match status" value="1"/>
</dbReference>
<keyword evidence="3" id="KW-0645">Protease</keyword>
<evidence type="ECO:0000256" key="5">
    <source>
        <dbReference type="ARBA" id="ARBA00022801"/>
    </source>
</evidence>
<organism evidence="8">
    <name type="scientific">marine sediment metagenome</name>
    <dbReference type="NCBI Taxonomy" id="412755"/>
    <lineage>
        <taxon>unclassified sequences</taxon>
        <taxon>metagenomes</taxon>
        <taxon>ecological metagenomes</taxon>
    </lineage>
</organism>
<evidence type="ECO:0000256" key="4">
    <source>
        <dbReference type="ARBA" id="ARBA00022729"/>
    </source>
</evidence>
<dbReference type="Pfam" id="PF13365">
    <property type="entry name" value="Trypsin_2"/>
    <property type="match status" value="1"/>
</dbReference>
<dbReference type="Gene3D" id="2.40.10.10">
    <property type="entry name" value="Trypsin-like serine proteases"/>
    <property type="match status" value="2"/>
</dbReference>
<keyword evidence="4" id="KW-0732">Signal</keyword>
<dbReference type="InterPro" id="IPR043504">
    <property type="entry name" value="Peptidase_S1_PA_chymotrypsin"/>
</dbReference>
<dbReference type="EMBL" id="LAZR01008837">
    <property type="protein sequence ID" value="KKM76275.1"/>
    <property type="molecule type" value="Genomic_DNA"/>
</dbReference>
<accession>A0A0F9MHY8</accession>
<dbReference type="InterPro" id="IPR000209">
    <property type="entry name" value="Peptidase_S8/S53_dom"/>
</dbReference>
<reference evidence="8" key="1">
    <citation type="journal article" date="2015" name="Nature">
        <title>Complex archaea that bridge the gap between prokaryotes and eukaryotes.</title>
        <authorList>
            <person name="Spang A."/>
            <person name="Saw J.H."/>
            <person name="Jorgensen S.L."/>
            <person name="Zaremba-Niedzwiedzka K."/>
            <person name="Martijn J."/>
            <person name="Lind A.E."/>
            <person name="van Eijk R."/>
            <person name="Schleper C."/>
            <person name="Guy L."/>
            <person name="Ettema T.J."/>
        </authorList>
    </citation>
    <scope>NUCLEOTIDE SEQUENCE</scope>
</reference>
<dbReference type="InterPro" id="IPR008256">
    <property type="entry name" value="Peptidase_S1B"/>
</dbReference>
<feature type="domain" description="Peptidase S8/S53" evidence="7">
    <location>
        <begin position="559"/>
        <end position="805"/>
    </location>
</feature>
<dbReference type="Pfam" id="PF00082">
    <property type="entry name" value="Peptidase_S8"/>
    <property type="match status" value="1"/>
</dbReference>
<evidence type="ECO:0000256" key="1">
    <source>
        <dbReference type="ARBA" id="ARBA00008764"/>
    </source>
</evidence>
<proteinExistence type="inferred from homology"/>